<organism evidence="1 2">
    <name type="scientific">Drosophila gunungcola</name>
    <name type="common">fruit fly</name>
    <dbReference type="NCBI Taxonomy" id="103775"/>
    <lineage>
        <taxon>Eukaryota</taxon>
        <taxon>Metazoa</taxon>
        <taxon>Ecdysozoa</taxon>
        <taxon>Arthropoda</taxon>
        <taxon>Hexapoda</taxon>
        <taxon>Insecta</taxon>
        <taxon>Pterygota</taxon>
        <taxon>Neoptera</taxon>
        <taxon>Endopterygota</taxon>
        <taxon>Diptera</taxon>
        <taxon>Brachycera</taxon>
        <taxon>Muscomorpha</taxon>
        <taxon>Ephydroidea</taxon>
        <taxon>Drosophilidae</taxon>
        <taxon>Drosophila</taxon>
        <taxon>Sophophora</taxon>
    </lineage>
</organism>
<comment type="caution">
    <text evidence="1">The sequence shown here is derived from an EMBL/GenBank/DDBJ whole genome shotgun (WGS) entry which is preliminary data.</text>
</comment>
<evidence type="ECO:0000313" key="1">
    <source>
        <dbReference type="EMBL" id="KAI8038072.1"/>
    </source>
</evidence>
<keyword evidence="2" id="KW-1185">Reference proteome</keyword>
<protein>
    <submittedName>
        <fullName evidence="1">Uncharacterized protein</fullName>
    </submittedName>
</protein>
<dbReference type="Proteomes" id="UP001059596">
    <property type="component" value="Unassembled WGS sequence"/>
</dbReference>
<evidence type="ECO:0000313" key="2">
    <source>
        <dbReference type="Proteomes" id="UP001059596"/>
    </source>
</evidence>
<name>A0A9Q0BMM2_9MUSC</name>
<reference evidence="1" key="1">
    <citation type="journal article" date="2023" name="Genome Biol. Evol.">
        <title>Long-read-based Genome Assembly of Drosophila gunungcola Reveals Fewer Chemosensory Genes in Flower-breeding Species.</title>
        <authorList>
            <person name="Negi A."/>
            <person name="Liao B.Y."/>
            <person name="Yeh S.D."/>
        </authorList>
    </citation>
    <scope>NUCLEOTIDE SEQUENCE</scope>
    <source>
        <strain evidence="1">Sukarami</strain>
    </source>
</reference>
<gene>
    <name evidence="1" type="ORF">M5D96_009113</name>
</gene>
<dbReference type="EMBL" id="JAMKOV010000009">
    <property type="protein sequence ID" value="KAI8038072.1"/>
    <property type="molecule type" value="Genomic_DNA"/>
</dbReference>
<feature type="non-terminal residue" evidence="1">
    <location>
        <position position="78"/>
    </location>
</feature>
<dbReference type="AlphaFoldDB" id="A0A9Q0BMM2"/>
<proteinExistence type="predicted"/>
<sequence>FETPAEQTCVLPGYSQQDLVQFLQDDQAYAGVRQCSPCRQVATHGSSSKDSICSLCRTRRVGCPAQIATEVVTKRLDL</sequence>
<accession>A0A9Q0BMM2</accession>
<feature type="non-terminal residue" evidence="1">
    <location>
        <position position="1"/>
    </location>
</feature>